<comment type="caution">
    <text evidence="2">The sequence shown here is derived from an EMBL/GenBank/DDBJ whole genome shotgun (WGS) entry which is preliminary data.</text>
</comment>
<keyword evidence="3" id="KW-1185">Reference proteome</keyword>
<dbReference type="EMBL" id="JAJFAZ020000001">
    <property type="protein sequence ID" value="KAI5351267.1"/>
    <property type="molecule type" value="Genomic_DNA"/>
</dbReference>
<protein>
    <submittedName>
        <fullName evidence="2">Uncharacterized protein</fullName>
    </submittedName>
</protein>
<evidence type="ECO:0000313" key="3">
    <source>
        <dbReference type="Proteomes" id="UP001054821"/>
    </source>
</evidence>
<gene>
    <name evidence="2" type="ORF">L3X38_004158</name>
</gene>
<reference evidence="2 3" key="1">
    <citation type="journal article" date="2022" name="G3 (Bethesda)">
        <title>Whole-genome sequence and methylome profiling of the almond [Prunus dulcis (Mill.) D.A. Webb] cultivar 'Nonpareil'.</title>
        <authorList>
            <person name="D'Amico-Willman K.M."/>
            <person name="Ouma W.Z."/>
            <person name="Meulia T."/>
            <person name="Sideli G.M."/>
            <person name="Gradziel T.M."/>
            <person name="Fresnedo-Ramirez J."/>
        </authorList>
    </citation>
    <scope>NUCLEOTIDE SEQUENCE [LARGE SCALE GENOMIC DNA]</scope>
    <source>
        <strain evidence="2">Clone GOH B32 T37-40</strain>
    </source>
</reference>
<dbReference type="AlphaFoldDB" id="A0AAD4ZNG4"/>
<proteinExistence type="predicted"/>
<dbReference type="Proteomes" id="UP001054821">
    <property type="component" value="Chromosome 1"/>
</dbReference>
<sequence>MSSNRMKHIIPELVWFLLKISRTQNAMIIHEADEVLAEQKMDAADGKSFYPAIKDTGKFSHPTPEIKAGPTEAASEEEDSGTVAGFFFGVILSVEKSLKNSKFEKMELRAFLDQKSLWVSFFLTLL</sequence>
<feature type="region of interest" description="Disordered" evidence="1">
    <location>
        <begin position="55"/>
        <end position="78"/>
    </location>
</feature>
<evidence type="ECO:0000256" key="1">
    <source>
        <dbReference type="SAM" id="MobiDB-lite"/>
    </source>
</evidence>
<evidence type="ECO:0000313" key="2">
    <source>
        <dbReference type="EMBL" id="KAI5351267.1"/>
    </source>
</evidence>
<name>A0AAD4ZNG4_PRUDU</name>
<organism evidence="2 3">
    <name type="scientific">Prunus dulcis</name>
    <name type="common">Almond</name>
    <name type="synonym">Amygdalus dulcis</name>
    <dbReference type="NCBI Taxonomy" id="3755"/>
    <lineage>
        <taxon>Eukaryota</taxon>
        <taxon>Viridiplantae</taxon>
        <taxon>Streptophyta</taxon>
        <taxon>Embryophyta</taxon>
        <taxon>Tracheophyta</taxon>
        <taxon>Spermatophyta</taxon>
        <taxon>Magnoliopsida</taxon>
        <taxon>eudicotyledons</taxon>
        <taxon>Gunneridae</taxon>
        <taxon>Pentapetalae</taxon>
        <taxon>rosids</taxon>
        <taxon>fabids</taxon>
        <taxon>Rosales</taxon>
        <taxon>Rosaceae</taxon>
        <taxon>Amygdaloideae</taxon>
        <taxon>Amygdaleae</taxon>
        <taxon>Prunus</taxon>
    </lineage>
</organism>
<accession>A0AAD4ZNG4</accession>